<keyword evidence="2" id="KW-0732">Signal</keyword>
<dbReference type="GO" id="GO:0005615">
    <property type="term" value="C:extracellular space"/>
    <property type="evidence" value="ECO:0007669"/>
    <property type="project" value="TreeGrafter"/>
</dbReference>
<evidence type="ECO:0000313" key="4">
    <source>
        <dbReference type="EMBL" id="WFC93754.1"/>
    </source>
</evidence>
<sequence length="892" mass="98840">MLRIAGAAVLCLLCWVVGVAADARNLIDVVSSHPELTRFVHLLQRTRLLPTLNRMQELSGPESGMTIFAPNNAAFERAMQGNTNSSQFWRDAFAERPPDNVHAALRQQLWYHIINYTLDAQQDGLVYHETLHFPSRKRLQEPTRPGPIPQPPSEPPHPGAEDEGGLLGGYGQLLRVFHKSREMRVGVDDQGEKGSKVVAEDRSSAHGVVYVLDDILSLPPTLLAFLQSDPAVNSVFALLPNSTLHTLSVTAHLTMFLPTPEALQSLSSLEQQYIRGPWPEANQDRLQLFAWHTSSIGLGHGKIGYAQRLRDAKNATMTTVLGGEFHVRALDRGAIEVGGTRVVRENLLTENGVVHLVDDVHLPYGDLGLTLEKYLLVLGAVRFVRLFHEAGLAHYLNHAPHGIPHDNEPQKAMTIVAPSDNALDRWLDGLRSEPALVIQRNELSESGILSGINMSYIREVLLYHLLCGTILANATAVGDLLVSELHSPRLGGAAQRVQVTPTDPRNKTQWALGGIKMRTDPVVASNLTIYSVDDVLVPPSDVVQAVQAVSQDAVLYRNATIATGYEEQFRTTPSTTYLVPTDTAFQDLGLVTKFWLSATPQARDDLSTLLDYHTLRGIHYARTFAREWTSYKTCTDETVQVRADDDTIEVRVPHDAGVTQVTHADVLTNTGAAHLVDRVYIPPQLKITPEKLMHAANASKMVRLVRRVGFDWVLDGHSLPNQTHPRAACGERVVLLVPTDAAMEQLNDTDYEEDDDALRALVAQHILLINTCKTDRASRETQSLRLPLQLKNEAVHASWLDRIQMGKTYGALAFRRVAKPRYDDLGYVIGIKGARGFSGKRHAARVLEFGATHGSHGEAMWITGILTLDGVLEPYYPMWFFRWGYALLGEEE</sequence>
<dbReference type="SMART" id="SM00554">
    <property type="entry name" value="FAS1"/>
    <property type="match status" value="4"/>
</dbReference>
<evidence type="ECO:0000256" key="1">
    <source>
        <dbReference type="SAM" id="MobiDB-lite"/>
    </source>
</evidence>
<dbReference type="InterPro" id="IPR036378">
    <property type="entry name" value="FAS1_dom_sf"/>
</dbReference>
<dbReference type="InterPro" id="IPR000782">
    <property type="entry name" value="FAS1_domain"/>
</dbReference>
<feature type="domain" description="FAS1" evidence="3">
    <location>
        <begin position="219"/>
        <end position="361"/>
    </location>
</feature>
<feature type="domain" description="FAS1" evidence="3">
    <location>
        <begin position="23"/>
        <end position="216"/>
    </location>
</feature>
<dbReference type="InterPro" id="IPR050904">
    <property type="entry name" value="Adhesion/Biosynth-related"/>
</dbReference>
<dbReference type="EMBL" id="CP119951">
    <property type="protein sequence ID" value="WFC93754.1"/>
    <property type="molecule type" value="Genomic_DNA"/>
</dbReference>
<feature type="domain" description="FAS1" evidence="3">
    <location>
        <begin position="364"/>
        <end position="536"/>
    </location>
</feature>
<evidence type="ECO:0000259" key="3">
    <source>
        <dbReference type="PROSITE" id="PS50213"/>
    </source>
</evidence>
<name>A0AAF0DPU4_9BASI</name>
<feature type="compositionally biased region" description="Pro residues" evidence="1">
    <location>
        <begin position="144"/>
        <end position="158"/>
    </location>
</feature>
<gene>
    <name evidence="4" type="ORF">MBRA1_000377</name>
</gene>
<evidence type="ECO:0000256" key="2">
    <source>
        <dbReference type="SAM" id="SignalP"/>
    </source>
</evidence>
<feature type="chain" id="PRO_5042033863" description="FAS1 domain-containing protein" evidence="2">
    <location>
        <begin position="22"/>
        <end position="892"/>
    </location>
</feature>
<dbReference type="Pfam" id="PF02469">
    <property type="entry name" value="Fasciclin"/>
    <property type="match status" value="4"/>
</dbReference>
<organism evidence="4 5">
    <name type="scientific">Malassezia brasiliensis</name>
    <dbReference type="NCBI Taxonomy" id="1821822"/>
    <lineage>
        <taxon>Eukaryota</taxon>
        <taxon>Fungi</taxon>
        <taxon>Dikarya</taxon>
        <taxon>Basidiomycota</taxon>
        <taxon>Ustilaginomycotina</taxon>
        <taxon>Malasseziomycetes</taxon>
        <taxon>Malasseziales</taxon>
        <taxon>Malasseziaceae</taxon>
        <taxon>Malassezia</taxon>
    </lineage>
</organism>
<keyword evidence="5" id="KW-1185">Reference proteome</keyword>
<feature type="signal peptide" evidence="2">
    <location>
        <begin position="1"/>
        <end position="21"/>
    </location>
</feature>
<proteinExistence type="predicted"/>
<dbReference type="PANTHER" id="PTHR10900:SF77">
    <property type="entry name" value="FI19380P1"/>
    <property type="match status" value="1"/>
</dbReference>
<reference evidence="4" key="1">
    <citation type="submission" date="2023-03" db="EMBL/GenBank/DDBJ databases">
        <title>Mating type loci evolution in Malassezia.</title>
        <authorList>
            <person name="Coelho M.A."/>
        </authorList>
    </citation>
    <scope>NUCLEOTIDE SEQUENCE</scope>
    <source>
        <strain evidence="4">CBS 14135</strain>
    </source>
</reference>
<dbReference type="Gene3D" id="2.30.180.10">
    <property type="entry name" value="FAS1 domain"/>
    <property type="match status" value="4"/>
</dbReference>
<evidence type="ECO:0000313" key="5">
    <source>
        <dbReference type="Proteomes" id="UP001216638"/>
    </source>
</evidence>
<accession>A0AAF0DPU4</accession>
<protein>
    <recommendedName>
        <fullName evidence="3">FAS1 domain-containing protein</fullName>
    </recommendedName>
</protein>
<dbReference type="AlphaFoldDB" id="A0AAF0DPU4"/>
<feature type="domain" description="FAS1" evidence="3">
    <location>
        <begin position="539"/>
        <end position="680"/>
    </location>
</feature>
<dbReference type="PROSITE" id="PS50213">
    <property type="entry name" value="FAS1"/>
    <property type="match status" value="4"/>
</dbReference>
<dbReference type="SUPFAM" id="SSF82153">
    <property type="entry name" value="FAS1 domain"/>
    <property type="match status" value="5"/>
</dbReference>
<dbReference type="Proteomes" id="UP001216638">
    <property type="component" value="Chromosome 1"/>
</dbReference>
<feature type="region of interest" description="Disordered" evidence="1">
    <location>
        <begin position="136"/>
        <end position="165"/>
    </location>
</feature>
<dbReference type="PANTHER" id="PTHR10900">
    <property type="entry name" value="PERIOSTIN-RELATED"/>
    <property type="match status" value="1"/>
</dbReference>